<evidence type="ECO:0000259" key="3">
    <source>
        <dbReference type="Pfam" id="PF04783"/>
    </source>
</evidence>
<organism evidence="4 5">
    <name type="scientific">Trema orientale</name>
    <name type="common">Charcoal tree</name>
    <name type="synonym">Celtis orientalis</name>
    <dbReference type="NCBI Taxonomy" id="63057"/>
    <lineage>
        <taxon>Eukaryota</taxon>
        <taxon>Viridiplantae</taxon>
        <taxon>Streptophyta</taxon>
        <taxon>Embryophyta</taxon>
        <taxon>Tracheophyta</taxon>
        <taxon>Spermatophyta</taxon>
        <taxon>Magnoliopsida</taxon>
        <taxon>eudicotyledons</taxon>
        <taxon>Gunneridae</taxon>
        <taxon>Pentapetalae</taxon>
        <taxon>rosids</taxon>
        <taxon>fabids</taxon>
        <taxon>Rosales</taxon>
        <taxon>Cannabaceae</taxon>
        <taxon>Trema</taxon>
    </lineage>
</organism>
<evidence type="ECO:0000313" key="5">
    <source>
        <dbReference type="Proteomes" id="UP000237000"/>
    </source>
</evidence>
<name>A0A2P5FSM3_TREOI</name>
<accession>A0A2P5FSM3</accession>
<dbReference type="InParanoid" id="A0A2P5FSM3"/>
<dbReference type="Proteomes" id="UP000237000">
    <property type="component" value="Unassembled WGS sequence"/>
</dbReference>
<dbReference type="PANTHER" id="PTHR21450:SF17">
    <property type="entry name" value="OS09G0542500 PROTEIN"/>
    <property type="match status" value="1"/>
</dbReference>
<dbReference type="STRING" id="63057.A0A2P5FSM3"/>
<comment type="caution">
    <text evidence="4">The sequence shown here is derived from an EMBL/GenBank/DDBJ whole genome shotgun (WGS) entry which is preliminary data.</text>
</comment>
<feature type="region of interest" description="Disordered" evidence="1">
    <location>
        <begin position="216"/>
        <end position="237"/>
    </location>
</feature>
<feature type="region of interest" description="Disordered" evidence="1">
    <location>
        <begin position="111"/>
        <end position="154"/>
    </location>
</feature>
<feature type="domain" description="DUF632" evidence="2">
    <location>
        <begin position="374"/>
        <end position="406"/>
    </location>
</feature>
<dbReference type="InterPro" id="IPR006868">
    <property type="entry name" value="DUF630"/>
</dbReference>
<dbReference type="EMBL" id="JXTC01000011">
    <property type="protein sequence ID" value="POO00795.1"/>
    <property type="molecule type" value="Genomic_DNA"/>
</dbReference>
<feature type="compositionally biased region" description="Acidic residues" evidence="1">
    <location>
        <begin position="119"/>
        <end position="152"/>
    </location>
</feature>
<dbReference type="PANTHER" id="PTHR21450">
    <property type="entry name" value="PROTEIN ALTERED PHOSPHATE STARVATION RESPONSE 1"/>
    <property type="match status" value="1"/>
</dbReference>
<proteinExistence type="predicted"/>
<gene>
    <name evidence="4" type="ORF">TorRG33x02_034260</name>
</gene>
<dbReference type="Pfam" id="PF04783">
    <property type="entry name" value="DUF630"/>
    <property type="match status" value="1"/>
</dbReference>
<sequence>MGCATSKKDEEDDVILLCKERKRLLKMAVERRSELADAQCKYNNSLYAVAAAIRLFVSRYSSPSPFFITFPSTTTTTTSETSKTNKTFISKPMFLQQRPSEPTHKTIPCLFESSKLDGQNEENPEEKEEEEEEEVDEEEEESDETEDEESESTENLVCDHFYGEMASPMPLPQRDFQWDFFSPFDGVVRTEEVVSGFGQNSDENLRAVRPKEGIPDLEEDGEKVTTSVGNPVDVSMSNGVCKGGDGNVSQGENECLRVIDTPSDGRELLEALKDVVDLFIRASNSGLDVSRMLETNMVQIQSAFEGIQENSNKLIRSITRSRSTSSTLSWSSSCKSLLTSSSKSSSTWTEFKSDMFDDHGGMESGSHSLTLGRTLVSIRRAESISERVRKLRDQELQPQLVELLHG</sequence>
<feature type="domain" description="DUF632" evidence="2">
    <location>
        <begin position="268"/>
        <end position="373"/>
    </location>
</feature>
<dbReference type="Pfam" id="PF04782">
    <property type="entry name" value="DUF632"/>
    <property type="match status" value="2"/>
</dbReference>
<dbReference type="OrthoDB" id="1893612at2759"/>
<evidence type="ECO:0000313" key="4">
    <source>
        <dbReference type="EMBL" id="POO00795.1"/>
    </source>
</evidence>
<evidence type="ECO:0000259" key="2">
    <source>
        <dbReference type="Pfam" id="PF04782"/>
    </source>
</evidence>
<evidence type="ECO:0000256" key="1">
    <source>
        <dbReference type="SAM" id="MobiDB-lite"/>
    </source>
</evidence>
<reference evidence="5" key="1">
    <citation type="submission" date="2016-06" db="EMBL/GenBank/DDBJ databases">
        <title>Parallel loss of symbiosis genes in relatives of nitrogen-fixing non-legume Parasponia.</title>
        <authorList>
            <person name="Van Velzen R."/>
            <person name="Holmer R."/>
            <person name="Bu F."/>
            <person name="Rutten L."/>
            <person name="Van Zeijl A."/>
            <person name="Liu W."/>
            <person name="Santuari L."/>
            <person name="Cao Q."/>
            <person name="Sharma T."/>
            <person name="Shen D."/>
            <person name="Roswanjaya Y."/>
            <person name="Wardhani T."/>
            <person name="Kalhor M.S."/>
            <person name="Jansen J."/>
            <person name="Van den Hoogen J."/>
            <person name="Gungor B."/>
            <person name="Hartog M."/>
            <person name="Hontelez J."/>
            <person name="Verver J."/>
            <person name="Yang W.-C."/>
            <person name="Schijlen E."/>
            <person name="Repin R."/>
            <person name="Schilthuizen M."/>
            <person name="Schranz E."/>
            <person name="Heidstra R."/>
            <person name="Miyata K."/>
            <person name="Fedorova E."/>
            <person name="Kohlen W."/>
            <person name="Bisseling T."/>
            <person name="Smit S."/>
            <person name="Geurts R."/>
        </authorList>
    </citation>
    <scope>NUCLEOTIDE SEQUENCE [LARGE SCALE GENOMIC DNA]</scope>
    <source>
        <strain evidence="5">cv. RG33-2</strain>
    </source>
</reference>
<feature type="domain" description="DUF630" evidence="3">
    <location>
        <begin position="1"/>
        <end position="58"/>
    </location>
</feature>
<protein>
    <submittedName>
        <fullName evidence="4">Uncharacterized protein</fullName>
    </submittedName>
</protein>
<dbReference type="AlphaFoldDB" id="A0A2P5FSM3"/>
<keyword evidence="5" id="KW-1185">Reference proteome</keyword>
<dbReference type="InterPro" id="IPR006867">
    <property type="entry name" value="DUF632"/>
</dbReference>